<reference evidence="2" key="1">
    <citation type="submission" date="2021-01" db="EMBL/GenBank/DDBJ databases">
        <authorList>
            <person name="Corre E."/>
            <person name="Pelletier E."/>
            <person name="Niang G."/>
            <person name="Scheremetjew M."/>
            <person name="Finn R."/>
            <person name="Kale V."/>
            <person name="Holt S."/>
            <person name="Cochrane G."/>
            <person name="Meng A."/>
            <person name="Brown T."/>
            <person name="Cohen L."/>
        </authorList>
    </citation>
    <scope>NUCLEOTIDE SEQUENCE</scope>
    <source>
        <strain evidence="2">CCMP2222</strain>
    </source>
</reference>
<name>A0A7S2DL89_9DINO</name>
<proteinExistence type="predicted"/>
<organism evidence="2">
    <name type="scientific">Alexandrium andersonii</name>
    <dbReference type="NCBI Taxonomy" id="327968"/>
    <lineage>
        <taxon>Eukaryota</taxon>
        <taxon>Sar</taxon>
        <taxon>Alveolata</taxon>
        <taxon>Dinophyceae</taxon>
        <taxon>Gonyaulacales</taxon>
        <taxon>Pyrocystaceae</taxon>
        <taxon>Alexandrium</taxon>
    </lineage>
</organism>
<sequence>MAGASAEMQRILMTMMNVDREIASPFFENPSAMTNGDLESAVRFFESAIRALENHDAIAGIGPIPVNPRSLASTRVPSSSSLLSEEAGSTVTEEQEQQEQDEQEELEYEQE</sequence>
<accession>A0A7S2DL89</accession>
<dbReference type="EMBL" id="HBGQ01055647">
    <property type="protein sequence ID" value="CAD9457899.1"/>
    <property type="molecule type" value="Transcribed_RNA"/>
</dbReference>
<protein>
    <submittedName>
        <fullName evidence="2">Uncharacterized protein</fullName>
    </submittedName>
</protein>
<feature type="compositionally biased region" description="Acidic residues" evidence="1">
    <location>
        <begin position="93"/>
        <end position="111"/>
    </location>
</feature>
<evidence type="ECO:0000256" key="1">
    <source>
        <dbReference type="SAM" id="MobiDB-lite"/>
    </source>
</evidence>
<dbReference type="AlphaFoldDB" id="A0A7S2DL89"/>
<evidence type="ECO:0000313" key="2">
    <source>
        <dbReference type="EMBL" id="CAD9457899.1"/>
    </source>
</evidence>
<gene>
    <name evidence="2" type="ORF">AAND1436_LOCUS26954</name>
</gene>
<feature type="region of interest" description="Disordered" evidence="1">
    <location>
        <begin position="62"/>
        <end position="111"/>
    </location>
</feature>
<feature type="compositionally biased region" description="Low complexity" evidence="1">
    <location>
        <begin position="69"/>
        <end position="90"/>
    </location>
</feature>